<evidence type="ECO:0000313" key="2">
    <source>
        <dbReference type="EMBL" id="KAK6643594.1"/>
    </source>
</evidence>
<comment type="caution">
    <text evidence="2">The sequence shown here is derived from an EMBL/GenBank/DDBJ whole genome shotgun (WGS) entry which is preliminary data.</text>
</comment>
<evidence type="ECO:0000256" key="1">
    <source>
        <dbReference type="SAM" id="MobiDB-lite"/>
    </source>
</evidence>
<evidence type="ECO:0000313" key="3">
    <source>
        <dbReference type="Proteomes" id="UP001372834"/>
    </source>
</evidence>
<dbReference type="EMBL" id="JAWJWE010000002">
    <property type="protein sequence ID" value="KAK6643594.1"/>
    <property type="molecule type" value="Genomic_DNA"/>
</dbReference>
<gene>
    <name evidence="2" type="ORF">RUM43_005104</name>
</gene>
<protein>
    <submittedName>
        <fullName evidence="2">Uncharacterized protein</fullName>
    </submittedName>
</protein>
<dbReference type="Proteomes" id="UP001372834">
    <property type="component" value="Unassembled WGS sequence"/>
</dbReference>
<dbReference type="AlphaFoldDB" id="A0AAN8SCZ8"/>
<name>A0AAN8SCZ8_POLSC</name>
<accession>A0AAN8SCZ8</accession>
<proteinExistence type="predicted"/>
<feature type="compositionally biased region" description="Acidic residues" evidence="1">
    <location>
        <begin position="76"/>
        <end position="94"/>
    </location>
</feature>
<organism evidence="2 3">
    <name type="scientific">Polyplax serrata</name>
    <name type="common">Common mouse louse</name>
    <dbReference type="NCBI Taxonomy" id="468196"/>
    <lineage>
        <taxon>Eukaryota</taxon>
        <taxon>Metazoa</taxon>
        <taxon>Ecdysozoa</taxon>
        <taxon>Arthropoda</taxon>
        <taxon>Hexapoda</taxon>
        <taxon>Insecta</taxon>
        <taxon>Pterygota</taxon>
        <taxon>Neoptera</taxon>
        <taxon>Paraneoptera</taxon>
        <taxon>Psocodea</taxon>
        <taxon>Troctomorpha</taxon>
        <taxon>Phthiraptera</taxon>
        <taxon>Anoplura</taxon>
        <taxon>Polyplacidae</taxon>
        <taxon>Polyplax</taxon>
    </lineage>
</organism>
<reference evidence="2 3" key="1">
    <citation type="submission" date="2023-10" db="EMBL/GenBank/DDBJ databases">
        <title>Genomes of two closely related lineages of the louse Polyplax serrata with different host specificities.</title>
        <authorList>
            <person name="Martinu J."/>
            <person name="Tarabai H."/>
            <person name="Stefka J."/>
            <person name="Hypsa V."/>
        </authorList>
    </citation>
    <scope>NUCLEOTIDE SEQUENCE [LARGE SCALE GENOMIC DNA]</scope>
    <source>
        <strain evidence="2">HR10_N</strain>
    </source>
</reference>
<sequence length="159" mass="18222">MRSLVILSDNLSPYFFWHEWRTVHPRDFDFDLFSDGPQKLGRGSAFCCLSSIFIPDVVCYMICQSRLLLLNNNHVDDDDDDDDDRGDDDDDDDDYKIQIEGYGKEVIFDRRRRGGRRFHSGSLHMMDCSLKLQCTGAPTIVATRLGPPHYPKASDVARG</sequence>
<feature type="region of interest" description="Disordered" evidence="1">
    <location>
        <begin position="75"/>
        <end position="95"/>
    </location>
</feature>